<evidence type="ECO:0000256" key="2">
    <source>
        <dbReference type="ARBA" id="ARBA00007637"/>
    </source>
</evidence>
<dbReference type="PANTHER" id="PTHR43000">
    <property type="entry name" value="DTDP-D-GLUCOSE 4,6-DEHYDRATASE-RELATED"/>
    <property type="match status" value="1"/>
</dbReference>
<dbReference type="CDD" id="cd05232">
    <property type="entry name" value="UDP_G4E_4_SDR_e"/>
    <property type="match status" value="1"/>
</dbReference>
<dbReference type="HOGENOM" id="CLU_007383_6_1_6"/>
<dbReference type="EC" id="5.1.3.2" evidence="4"/>
<dbReference type="RefSeq" id="WP_045105650.1">
    <property type="nucleotide sequence ID" value="NZ_LN681225.1"/>
</dbReference>
<keyword evidence="4" id="KW-0413">Isomerase</keyword>
<gene>
    <name evidence="4" type="primary">galE</name>
    <name evidence="4" type="ORF">LHA_1187</name>
</gene>
<protein>
    <submittedName>
        <fullName evidence="4">UDP-glucose 4-epimerase</fullName>
        <ecNumber evidence="4">5.1.3.2</ecNumber>
    </submittedName>
</protein>
<dbReference type="InterPro" id="IPR001509">
    <property type="entry name" value="Epimerase_deHydtase"/>
</dbReference>
<organism evidence="4 5">
    <name type="scientific">Legionella hackeliae</name>
    <dbReference type="NCBI Taxonomy" id="449"/>
    <lineage>
        <taxon>Bacteria</taxon>
        <taxon>Pseudomonadati</taxon>
        <taxon>Pseudomonadota</taxon>
        <taxon>Gammaproteobacteria</taxon>
        <taxon>Legionellales</taxon>
        <taxon>Legionellaceae</taxon>
        <taxon>Legionella</taxon>
    </lineage>
</organism>
<dbReference type="EMBL" id="LN681225">
    <property type="protein sequence ID" value="CEK10242.1"/>
    <property type="molecule type" value="Genomic_DNA"/>
</dbReference>
<dbReference type="KEGG" id="lha:LHA_1187"/>
<feature type="domain" description="NAD-dependent epimerase/dehydratase" evidence="3">
    <location>
        <begin position="15"/>
        <end position="242"/>
    </location>
</feature>
<dbReference type="AlphaFoldDB" id="A0A0A8UT32"/>
<reference evidence="5" key="1">
    <citation type="submission" date="2014-09" db="EMBL/GenBank/DDBJ databases">
        <authorList>
            <person name="Gomez-Valero L."/>
        </authorList>
    </citation>
    <scope>NUCLEOTIDE SEQUENCE [LARGE SCALE GENOMIC DNA]</scope>
    <source>
        <strain evidence="5">ATCC35250</strain>
    </source>
</reference>
<dbReference type="GO" id="GO:0003978">
    <property type="term" value="F:UDP-glucose 4-epimerase activity"/>
    <property type="evidence" value="ECO:0007669"/>
    <property type="project" value="UniProtKB-EC"/>
</dbReference>
<evidence type="ECO:0000259" key="3">
    <source>
        <dbReference type="Pfam" id="PF01370"/>
    </source>
</evidence>
<evidence type="ECO:0000313" key="5">
    <source>
        <dbReference type="Proteomes" id="UP000032803"/>
    </source>
</evidence>
<dbReference type="Proteomes" id="UP000032803">
    <property type="component" value="Chromosome I"/>
</dbReference>
<dbReference type="Pfam" id="PF01370">
    <property type="entry name" value="Epimerase"/>
    <property type="match status" value="1"/>
</dbReference>
<comment type="similarity">
    <text evidence="2">Belongs to the NAD(P)-dependent epimerase/dehydratase family.</text>
</comment>
<evidence type="ECO:0000256" key="1">
    <source>
        <dbReference type="ARBA" id="ARBA00005125"/>
    </source>
</evidence>
<name>A0A0A8UT32_LEGHA</name>
<sequence length="328" mass="36535">MEESMCVPENNKKIILMTGATGFVGRHFMAALRNSDKFTVRVAVRNTNSPFLGGCEEIISIPDISTSTNWSDALKNCDVVVHAAARVHVMKEEERAPLLEYRRINVEGTLHLAHQAAKNGVKRFIYISSIKVNGEETKPGTTYSADDIPAPEDPYALSKYEAEQGLLKLSDETGMQVIIIRPPLVYGPGVGGNFQRMIKWLQKGYPLPLKTINNKRSFVSVYNLVDLIIHCLDASEKNNQIFLVSDNQDVSTPELLQKVALALNKPARLIPFPYWILKNLASIAGKKPEVQRLCGSLQVDVNKTQELLGWKPKMSIDEALAKTIQDYA</sequence>
<dbReference type="Gene3D" id="3.40.50.720">
    <property type="entry name" value="NAD(P)-binding Rossmann-like Domain"/>
    <property type="match status" value="1"/>
</dbReference>
<accession>A0A0A8UT32</accession>
<dbReference type="STRING" id="449.LHA_1187"/>
<dbReference type="InterPro" id="IPR036291">
    <property type="entry name" value="NAD(P)-bd_dom_sf"/>
</dbReference>
<dbReference type="PATRIC" id="fig|449.7.peg.3199"/>
<dbReference type="SUPFAM" id="SSF51735">
    <property type="entry name" value="NAD(P)-binding Rossmann-fold domains"/>
    <property type="match status" value="1"/>
</dbReference>
<proteinExistence type="inferred from homology"/>
<keyword evidence="5" id="KW-1185">Reference proteome</keyword>
<evidence type="ECO:0000313" key="4">
    <source>
        <dbReference type="EMBL" id="CEK10242.1"/>
    </source>
</evidence>
<comment type="pathway">
    <text evidence="1">Bacterial outer membrane biogenesis; LPS O-antigen biosynthesis.</text>
</comment>